<dbReference type="Proteomes" id="UP001148786">
    <property type="component" value="Unassembled WGS sequence"/>
</dbReference>
<evidence type="ECO:0000256" key="1">
    <source>
        <dbReference type="SAM" id="SignalP"/>
    </source>
</evidence>
<keyword evidence="3" id="KW-1185">Reference proteome</keyword>
<comment type="caution">
    <text evidence="2">The sequence shown here is derived from an EMBL/GenBank/DDBJ whole genome shotgun (WGS) entry which is preliminary data.</text>
</comment>
<proteinExistence type="predicted"/>
<feature type="chain" id="PRO_5040741688" evidence="1">
    <location>
        <begin position="24"/>
        <end position="84"/>
    </location>
</feature>
<reference evidence="2" key="1">
    <citation type="submission" date="2022-07" db="EMBL/GenBank/DDBJ databases">
        <title>Genome Sequence of Agrocybe chaxingu.</title>
        <authorList>
            <person name="Buettner E."/>
        </authorList>
    </citation>
    <scope>NUCLEOTIDE SEQUENCE</scope>
    <source>
        <strain evidence="2">MP-N11</strain>
    </source>
</reference>
<evidence type="ECO:0000313" key="3">
    <source>
        <dbReference type="Proteomes" id="UP001148786"/>
    </source>
</evidence>
<feature type="signal peptide" evidence="1">
    <location>
        <begin position="1"/>
        <end position="23"/>
    </location>
</feature>
<organism evidence="2 3">
    <name type="scientific">Agrocybe chaxingu</name>
    <dbReference type="NCBI Taxonomy" id="84603"/>
    <lineage>
        <taxon>Eukaryota</taxon>
        <taxon>Fungi</taxon>
        <taxon>Dikarya</taxon>
        <taxon>Basidiomycota</taxon>
        <taxon>Agaricomycotina</taxon>
        <taxon>Agaricomycetes</taxon>
        <taxon>Agaricomycetidae</taxon>
        <taxon>Agaricales</taxon>
        <taxon>Agaricineae</taxon>
        <taxon>Strophariaceae</taxon>
        <taxon>Agrocybe</taxon>
    </lineage>
</organism>
<name>A0A9W8JYY2_9AGAR</name>
<keyword evidence="1" id="KW-0732">Signal</keyword>
<dbReference type="AlphaFoldDB" id="A0A9W8JYY2"/>
<sequence length="84" mass="9638">MEETDTINVHLLALLQLLSPVDTSSPLYGVAVSLREVQELQHEISALEGDLTELLPMLDRLQLVDDNWWMTSEFSRESWTPWIA</sequence>
<evidence type="ECO:0000313" key="2">
    <source>
        <dbReference type="EMBL" id="KAJ3507472.1"/>
    </source>
</evidence>
<dbReference type="EMBL" id="JANKHO010000656">
    <property type="protein sequence ID" value="KAJ3507472.1"/>
    <property type="molecule type" value="Genomic_DNA"/>
</dbReference>
<protein>
    <submittedName>
        <fullName evidence="2">Uncharacterized protein</fullName>
    </submittedName>
</protein>
<accession>A0A9W8JYY2</accession>
<gene>
    <name evidence="2" type="ORF">NLJ89_g6285</name>
</gene>